<reference evidence="1" key="2">
    <citation type="journal article" date="2022" name="New Phytol.">
        <title>Evolutionary transition to the ectomycorrhizal habit in the genomes of a hyperdiverse lineage of mushroom-forming fungi.</title>
        <authorList>
            <person name="Looney B."/>
            <person name="Miyauchi S."/>
            <person name="Morin E."/>
            <person name="Drula E."/>
            <person name="Courty P.E."/>
            <person name="Kohler A."/>
            <person name="Kuo A."/>
            <person name="LaButti K."/>
            <person name="Pangilinan J."/>
            <person name="Lipzen A."/>
            <person name="Riley R."/>
            <person name="Andreopoulos W."/>
            <person name="He G."/>
            <person name="Johnson J."/>
            <person name="Nolan M."/>
            <person name="Tritt A."/>
            <person name="Barry K.W."/>
            <person name="Grigoriev I.V."/>
            <person name="Nagy L.G."/>
            <person name="Hibbett D."/>
            <person name="Henrissat B."/>
            <person name="Matheny P.B."/>
            <person name="Labbe J."/>
            <person name="Martin F.M."/>
        </authorList>
    </citation>
    <scope>NUCLEOTIDE SEQUENCE</scope>
    <source>
        <strain evidence="1">HHB10654</strain>
    </source>
</reference>
<evidence type="ECO:0000313" key="1">
    <source>
        <dbReference type="EMBL" id="KAI0063298.1"/>
    </source>
</evidence>
<protein>
    <submittedName>
        <fullName evidence="1">Uncharacterized protein</fullName>
    </submittedName>
</protein>
<keyword evidence="2" id="KW-1185">Reference proteome</keyword>
<comment type="caution">
    <text evidence="1">The sequence shown here is derived from an EMBL/GenBank/DDBJ whole genome shotgun (WGS) entry which is preliminary data.</text>
</comment>
<dbReference type="EMBL" id="MU277203">
    <property type="protein sequence ID" value="KAI0063298.1"/>
    <property type="molecule type" value="Genomic_DNA"/>
</dbReference>
<accession>A0ACB8T3F8</accession>
<reference evidence="1" key="1">
    <citation type="submission" date="2021-03" db="EMBL/GenBank/DDBJ databases">
        <authorList>
            <consortium name="DOE Joint Genome Institute"/>
            <person name="Ahrendt S."/>
            <person name="Looney B.P."/>
            <person name="Miyauchi S."/>
            <person name="Morin E."/>
            <person name="Drula E."/>
            <person name="Courty P.E."/>
            <person name="Chicoki N."/>
            <person name="Fauchery L."/>
            <person name="Kohler A."/>
            <person name="Kuo A."/>
            <person name="Labutti K."/>
            <person name="Pangilinan J."/>
            <person name="Lipzen A."/>
            <person name="Riley R."/>
            <person name="Andreopoulos W."/>
            <person name="He G."/>
            <person name="Johnson J."/>
            <person name="Barry K.W."/>
            <person name="Grigoriev I.V."/>
            <person name="Nagy L."/>
            <person name="Hibbett D."/>
            <person name="Henrissat B."/>
            <person name="Matheny P.B."/>
            <person name="Labbe J."/>
            <person name="Martin F."/>
        </authorList>
    </citation>
    <scope>NUCLEOTIDE SEQUENCE</scope>
    <source>
        <strain evidence="1">HHB10654</strain>
    </source>
</reference>
<evidence type="ECO:0000313" key="2">
    <source>
        <dbReference type="Proteomes" id="UP000814140"/>
    </source>
</evidence>
<proteinExistence type="predicted"/>
<name>A0ACB8T3F8_9AGAM</name>
<sequence length="1946" mass="216051">MLQLQRQILASYIQRSDETGDLPVQHVQSKPSRPESSLLKSIRSALRGTESDPNESHETIYDHEGSLDGEAEELTWDSEKVVLSTGGVIRKQWSFAHEGQPVQWACIGWLEQAGIVAASRTSGHYTSEFHAGPPRHVDPSQRPTFGPFARAEQERKREIDPESKVRATFVFLRSIGMIYLDNGIEYTFSLPFIVRKAWPLYPHGILIQRILEATELKEAEISGDDILPTLFSLTSPLAEAAVVGQAAEIIGGFHATPLSLVHVKQDDSTPLHSVPPKENVIWASDRGHGEDSDLLVTVDLEHRCLSIWRYAYIKPQGAPISQGHSRFRKKRPSMPTKRQSMSAEESFAWGVPPSGQEPHPLQDDGRGLPPLSALPGMPPSLSTTTTMASLATASTFSTGPRSPLNRTELSDTMDRMVLGSRVEADPSLGPSDRTKMRATHWATRLKNIEITEIDAAAWQSVSISVFDRRFDGQTDRAFLAICLPSTERLLVLTVTTESDKTVTVDVVAESVAISAVSMPITRENVHDLLFVKPSGVLTAFTHGLREMNIAYNLEHVARHPAWPVDPASAVPMDVDEADAGRGSSTTASRKLIAVKHVVGSALTCVFDNGLEVRTTIDYMPKDVLTKQCLQVLAVTLPADWSYKIHRSFLIEWQSRSIDVTDGIEFECFCAALESVFELDVLPQDPTAQSDAWERLSHSSSYSKLVDDPALSGLQLPPKTRSSIPVALKRPHPYLAPTLNALHTLGEDIRLMVDRHQSVLRLAKLICRLAVIVRPGWVDYWKRFCPDATIGWLPSGVNPAFVDDRLPVWPPDMTAVLYGKINNPDWKYQWYDTRRLASQFKLSPAFDYGQVEPLGYLRLLTAVYRCLADKTVDDSRKRAENAMHLMVKSHISAEFLSCLPLGLAAPLREVARTCQLAPGQDWPAAAYDFVGRNDLAEGAHRHSGASSGGGYRSVKEYLGSRPRRGVRVIIHEAAVSAMGQITAGSGIDVNDDFTHIRFGQDKRLEEVSRMLRSSDIPTIRMVERPELSELDQMKDQQHHVLRIAERTLALPLGRAMFTFGSVPTVTREAYAIPRMEFSILLQPQNMTISPEPNKIPPESLNWGEFHNGVAAALRISPSSNVIASSWIKFNKPSELTPEHAGFLYGLGLTGHLKEMLTWHTFGYLTPKHDLTSIGVLLGLAAANVGSGNRHVTKLLAVHTPALLPTPSIDLNVPLITQAAGLVGIGLLFMGTKNRRMAEVSLKQISRSDLVQPDLSNEHRETYAMSAALAFGMVMLGKGSSSPIPADEALISELRVLIHGEGPSSNRNRRTRAVFDINLTSPAATMAIGLMYLRTDCEEVADILTIPDTILALNRIPPNFLLLRILSKCIIMWGGITPTREWVTSQLPSPIAKAMEERFLGKAVDDAVELAYYNIVAGCCFAIALKFAGTAQEEPYLLLINYYDMFSRLAYTNGPAYDHKIKRHAIRDGLNLISIALNVVMAGTGEINCLRRLRYSYGMYNQAMRYGTHMATHMSLGLLFLGGGRFTLGTSDAAVACMIAAFFPRFAPISSDNKSYLQALRHLWVLATEPRCLIARDVDTKEIVYLPVKIKFKDGHDVGMAQLISPTLIPDFDRLLSIRVDTPRYWPFYLDLANVPRHKESLLRNQTIYVKRRTAFLSYLEDPKGSRSLFVRSGSSTGDAATLDFPRLTDTKAHPASDLNQFISSFSNDPFFLSFADHFCREDGETEDEQLFHSYCHASLLDSILQDKPQTLQSHIMLYRYRIMSPHSRYFHLRLQDLRFAADFYSKIYDRRFSGRAEGNPRGPLIRDGTLSGALYALDQQLERVRANPEFLQTLGRYVRCEPLGVLPTEDMAQNLAWYLLRNNVPVSTLLVVLQGLAQRAHTHCLSVPPPDGTSDAVALDRGIREVLHATGTQMTTTLGSGWSMRSLDEILQVWRAEGGVGAGGSFQ</sequence>
<organism evidence="1 2">
    <name type="scientific">Artomyces pyxidatus</name>
    <dbReference type="NCBI Taxonomy" id="48021"/>
    <lineage>
        <taxon>Eukaryota</taxon>
        <taxon>Fungi</taxon>
        <taxon>Dikarya</taxon>
        <taxon>Basidiomycota</taxon>
        <taxon>Agaricomycotina</taxon>
        <taxon>Agaricomycetes</taxon>
        <taxon>Russulales</taxon>
        <taxon>Auriscalpiaceae</taxon>
        <taxon>Artomyces</taxon>
    </lineage>
</organism>
<dbReference type="Proteomes" id="UP000814140">
    <property type="component" value="Unassembled WGS sequence"/>
</dbReference>
<gene>
    <name evidence="1" type="ORF">BV25DRAFT_1907082</name>
</gene>